<dbReference type="Gene3D" id="1.10.357.10">
    <property type="entry name" value="Tetracycline Repressor, domain 2"/>
    <property type="match status" value="1"/>
</dbReference>
<dbReference type="InterPro" id="IPR023772">
    <property type="entry name" value="DNA-bd_HTH_TetR-type_CS"/>
</dbReference>
<evidence type="ECO:0000313" key="6">
    <source>
        <dbReference type="EMBL" id="MDV7264664.1"/>
    </source>
</evidence>
<keyword evidence="2 4" id="KW-0238">DNA-binding</keyword>
<dbReference type="GO" id="GO:0003700">
    <property type="term" value="F:DNA-binding transcription factor activity"/>
    <property type="evidence" value="ECO:0007669"/>
    <property type="project" value="TreeGrafter"/>
</dbReference>
<feature type="DNA-binding region" description="H-T-H motif" evidence="4">
    <location>
        <begin position="53"/>
        <end position="72"/>
    </location>
</feature>
<organism evidence="6 7">
    <name type="scientific">Rhodococcus oxybenzonivorans</name>
    <dbReference type="NCBI Taxonomy" id="1990687"/>
    <lineage>
        <taxon>Bacteria</taxon>
        <taxon>Bacillati</taxon>
        <taxon>Actinomycetota</taxon>
        <taxon>Actinomycetes</taxon>
        <taxon>Mycobacteriales</taxon>
        <taxon>Nocardiaceae</taxon>
        <taxon>Rhodococcus</taxon>
    </lineage>
</organism>
<dbReference type="PANTHER" id="PTHR30055">
    <property type="entry name" value="HTH-TYPE TRANSCRIPTIONAL REGULATOR RUTR"/>
    <property type="match status" value="1"/>
</dbReference>
<dbReference type="PROSITE" id="PS50977">
    <property type="entry name" value="HTH_TETR_2"/>
    <property type="match status" value="1"/>
</dbReference>
<evidence type="ECO:0000256" key="4">
    <source>
        <dbReference type="PROSITE-ProRule" id="PRU00335"/>
    </source>
</evidence>
<dbReference type="PROSITE" id="PS01081">
    <property type="entry name" value="HTH_TETR_1"/>
    <property type="match status" value="1"/>
</dbReference>
<evidence type="ECO:0000259" key="5">
    <source>
        <dbReference type="PROSITE" id="PS50977"/>
    </source>
</evidence>
<evidence type="ECO:0000313" key="7">
    <source>
        <dbReference type="Proteomes" id="UP001185863"/>
    </source>
</evidence>
<evidence type="ECO:0000256" key="2">
    <source>
        <dbReference type="ARBA" id="ARBA00023125"/>
    </source>
</evidence>
<name>A0AAE4UY66_9NOCA</name>
<evidence type="ECO:0000256" key="3">
    <source>
        <dbReference type="ARBA" id="ARBA00023163"/>
    </source>
</evidence>
<dbReference type="InterPro" id="IPR001647">
    <property type="entry name" value="HTH_TetR"/>
</dbReference>
<keyword evidence="3" id="KW-0804">Transcription</keyword>
<dbReference type="Pfam" id="PF00440">
    <property type="entry name" value="TetR_N"/>
    <property type="match status" value="1"/>
</dbReference>
<protein>
    <submittedName>
        <fullName evidence="6">TetR/AcrR family transcriptional regulator</fullName>
    </submittedName>
</protein>
<dbReference type="InterPro" id="IPR009057">
    <property type="entry name" value="Homeodomain-like_sf"/>
</dbReference>
<dbReference type="SUPFAM" id="SSF46689">
    <property type="entry name" value="Homeodomain-like"/>
    <property type="match status" value="1"/>
</dbReference>
<feature type="domain" description="HTH tetR-type" evidence="5">
    <location>
        <begin position="30"/>
        <end position="90"/>
    </location>
</feature>
<dbReference type="AlphaFoldDB" id="A0AAE4UY66"/>
<dbReference type="PANTHER" id="PTHR30055:SF234">
    <property type="entry name" value="HTH-TYPE TRANSCRIPTIONAL REGULATOR BETI"/>
    <property type="match status" value="1"/>
</dbReference>
<comment type="caution">
    <text evidence="6">The sequence shown here is derived from an EMBL/GenBank/DDBJ whole genome shotgun (WGS) entry which is preliminary data.</text>
</comment>
<dbReference type="InterPro" id="IPR050109">
    <property type="entry name" value="HTH-type_TetR-like_transc_reg"/>
</dbReference>
<dbReference type="Proteomes" id="UP001185863">
    <property type="component" value="Unassembled WGS sequence"/>
</dbReference>
<proteinExistence type="predicted"/>
<gene>
    <name evidence="6" type="ORF">R4315_08910</name>
</gene>
<dbReference type="RefSeq" id="WP_317744331.1">
    <property type="nucleotide sequence ID" value="NZ_JAWLUP010000014.1"/>
</dbReference>
<dbReference type="EMBL" id="JAWLUP010000014">
    <property type="protein sequence ID" value="MDV7264664.1"/>
    <property type="molecule type" value="Genomic_DNA"/>
</dbReference>
<evidence type="ECO:0000256" key="1">
    <source>
        <dbReference type="ARBA" id="ARBA00023015"/>
    </source>
</evidence>
<dbReference type="PRINTS" id="PR00455">
    <property type="entry name" value="HTHTETR"/>
</dbReference>
<accession>A0AAE4UY66</accession>
<keyword evidence="1" id="KW-0805">Transcription regulation</keyword>
<dbReference type="GO" id="GO:0000976">
    <property type="term" value="F:transcription cis-regulatory region binding"/>
    <property type="evidence" value="ECO:0007669"/>
    <property type="project" value="TreeGrafter"/>
</dbReference>
<sequence length="228" mass="25280">MHVTEFAIVRRKTLEEGGTSVSTPRPGPVPIPVDRLLTTASAVFAKSGYAAATMQGVAKAARVTKPTLYSRFSDKAELYHACLKWEVDYALEYMFAAYSRAETLDTIGEIAGDVQAFFDYARDRPNGFQLIVEIDPSSPPDQNRQRFIDSVIDRILTRIVPGGNNGRFDDQALRRVTAMAVDVAFQTARDAHRHPQTDPQLAADMATSFIAGGIRYALRRARLDDRPD</sequence>
<reference evidence="6" key="1">
    <citation type="submission" date="2023-10" db="EMBL/GenBank/DDBJ databases">
        <title>Development of a sustainable strategy for remediation of hydrocarbon-contaminated territories based on the waste exchange concept.</title>
        <authorList>
            <person name="Krivoruchko A."/>
        </authorList>
    </citation>
    <scope>NUCLEOTIDE SEQUENCE</scope>
    <source>
        <strain evidence="6">IEGM 68</strain>
    </source>
</reference>